<dbReference type="InterPro" id="IPR035926">
    <property type="entry name" value="NusB-like_sf"/>
</dbReference>
<dbReference type="SUPFAM" id="SSF48013">
    <property type="entry name" value="NusB-like"/>
    <property type="match status" value="1"/>
</dbReference>
<dbReference type="Gene3D" id="1.10.940.10">
    <property type="entry name" value="NusB-like"/>
    <property type="match status" value="1"/>
</dbReference>
<dbReference type="InterPro" id="IPR006027">
    <property type="entry name" value="NusB_RsmB_TIM44"/>
</dbReference>
<dbReference type="GO" id="GO:0003723">
    <property type="term" value="F:RNA binding"/>
    <property type="evidence" value="ECO:0007669"/>
    <property type="project" value="UniProtKB-KW"/>
</dbReference>
<accession>A0A3B0YY19</accession>
<keyword evidence="3" id="KW-0694">RNA-binding</keyword>
<dbReference type="EMBL" id="UOFL01000222">
    <property type="protein sequence ID" value="VAW81580.1"/>
    <property type="molecule type" value="Genomic_DNA"/>
</dbReference>
<gene>
    <name evidence="7" type="ORF">MNBD_GAMMA12-678</name>
</gene>
<dbReference type="HAMAP" id="MF_00073">
    <property type="entry name" value="NusB"/>
    <property type="match status" value="1"/>
</dbReference>
<dbReference type="Pfam" id="PF01029">
    <property type="entry name" value="NusB"/>
    <property type="match status" value="1"/>
</dbReference>
<dbReference type="GO" id="GO:0005829">
    <property type="term" value="C:cytosol"/>
    <property type="evidence" value="ECO:0007669"/>
    <property type="project" value="TreeGrafter"/>
</dbReference>
<dbReference type="GO" id="GO:0006353">
    <property type="term" value="P:DNA-templated transcription termination"/>
    <property type="evidence" value="ECO:0007669"/>
    <property type="project" value="InterPro"/>
</dbReference>
<keyword evidence="5" id="KW-0804">Transcription</keyword>
<dbReference type="PANTHER" id="PTHR11078">
    <property type="entry name" value="N UTILIZATION SUBSTANCE PROTEIN B-RELATED"/>
    <property type="match status" value="1"/>
</dbReference>
<dbReference type="AlphaFoldDB" id="A0A3B0YY19"/>
<reference evidence="7" key="1">
    <citation type="submission" date="2018-06" db="EMBL/GenBank/DDBJ databases">
        <authorList>
            <person name="Zhirakovskaya E."/>
        </authorList>
    </citation>
    <scope>NUCLEOTIDE SEQUENCE</scope>
</reference>
<proteinExistence type="inferred from homology"/>
<keyword evidence="4" id="KW-0805">Transcription regulation</keyword>
<name>A0A3B0YY19_9ZZZZ</name>
<dbReference type="NCBIfam" id="TIGR01951">
    <property type="entry name" value="nusB"/>
    <property type="match status" value="1"/>
</dbReference>
<dbReference type="InterPro" id="IPR011605">
    <property type="entry name" value="NusB_fam"/>
</dbReference>
<dbReference type="GO" id="GO:0031564">
    <property type="term" value="P:transcription antitermination"/>
    <property type="evidence" value="ECO:0007669"/>
    <property type="project" value="UniProtKB-KW"/>
</dbReference>
<evidence type="ECO:0000256" key="2">
    <source>
        <dbReference type="ARBA" id="ARBA00022814"/>
    </source>
</evidence>
<dbReference type="PANTHER" id="PTHR11078:SF3">
    <property type="entry name" value="ANTITERMINATION NUSB DOMAIN-CONTAINING PROTEIN"/>
    <property type="match status" value="1"/>
</dbReference>
<sequence>MMDPKLLNARRQARRLGMQAIYQWLMADTDLNDLEAQFKAQDESKRADLEYFHELIFKVAEHSELISAILVNHTSIPLNEIDPVERSVLLVAIYELKFRLDIPFKVVINEAVGLAKKFGAEEGHKFVNGILDKVAHELRVLELQATR</sequence>
<evidence type="ECO:0000313" key="7">
    <source>
        <dbReference type="EMBL" id="VAW81580.1"/>
    </source>
</evidence>
<evidence type="ECO:0000256" key="5">
    <source>
        <dbReference type="ARBA" id="ARBA00023163"/>
    </source>
</evidence>
<keyword evidence="2" id="KW-0889">Transcription antitermination</keyword>
<feature type="domain" description="NusB/RsmB/TIM44" evidence="6">
    <location>
        <begin position="11"/>
        <end position="135"/>
    </location>
</feature>
<comment type="similarity">
    <text evidence="1">Belongs to the NusB family.</text>
</comment>
<evidence type="ECO:0000256" key="3">
    <source>
        <dbReference type="ARBA" id="ARBA00022884"/>
    </source>
</evidence>
<protein>
    <submittedName>
        <fullName evidence="7">Transcription termination protein NusB</fullName>
    </submittedName>
</protein>
<evidence type="ECO:0000256" key="4">
    <source>
        <dbReference type="ARBA" id="ARBA00023015"/>
    </source>
</evidence>
<evidence type="ECO:0000256" key="1">
    <source>
        <dbReference type="ARBA" id="ARBA00005952"/>
    </source>
</evidence>
<organism evidence="7">
    <name type="scientific">hydrothermal vent metagenome</name>
    <dbReference type="NCBI Taxonomy" id="652676"/>
    <lineage>
        <taxon>unclassified sequences</taxon>
        <taxon>metagenomes</taxon>
        <taxon>ecological metagenomes</taxon>
    </lineage>
</organism>
<evidence type="ECO:0000259" key="6">
    <source>
        <dbReference type="Pfam" id="PF01029"/>
    </source>
</evidence>